<dbReference type="InterPro" id="IPR036390">
    <property type="entry name" value="WH_DNA-bd_sf"/>
</dbReference>
<dbReference type="PROSITE" id="PS50931">
    <property type="entry name" value="HTH_LYSR"/>
    <property type="match status" value="1"/>
</dbReference>
<sequence length="301" mass="34169">MKNSLLSINFKNLEVLSVTVDTLSFTQTANLLNTSPSAISKQIQKLESILNMKLFIRNDNEKLCLTKEGLEVYSHVIPLLSHMEFLENSIIDIHSSLTIKIGVNISSFLNFPKDILHYLDDENIKFKIFQYESKTIAKLLSENKLDIGIHCLESVPKCETKKFKDLSLALYTPIHHPLSIHSSLYLKEALNYKFATFTEDSFIYKLIYDEAKANNIKLKVIALSMDSNLIFQAIKNKIAIGVLPISYVFSAPDEIVSIPLNDEWAQRDLYISVSAHANSDEKIIKIYNKFAEFDDNPSLGA</sequence>
<evidence type="ECO:0000256" key="1">
    <source>
        <dbReference type="ARBA" id="ARBA00009437"/>
    </source>
</evidence>
<feature type="domain" description="HTH lysR-type" evidence="5">
    <location>
        <begin position="8"/>
        <end position="66"/>
    </location>
</feature>
<dbReference type="Gene3D" id="1.10.10.10">
    <property type="entry name" value="Winged helix-like DNA-binding domain superfamily/Winged helix DNA-binding domain"/>
    <property type="match status" value="1"/>
</dbReference>
<dbReference type="Proteomes" id="UP000282438">
    <property type="component" value="Chromosome"/>
</dbReference>
<evidence type="ECO:0000256" key="2">
    <source>
        <dbReference type="ARBA" id="ARBA00023015"/>
    </source>
</evidence>
<evidence type="ECO:0000313" key="7">
    <source>
        <dbReference type="Proteomes" id="UP000282438"/>
    </source>
</evidence>
<dbReference type="InterPro" id="IPR000847">
    <property type="entry name" value="LysR_HTH_N"/>
</dbReference>
<reference evidence="6 7" key="1">
    <citation type="submission" date="2018-12" db="EMBL/GenBank/DDBJ databases">
        <title>Complete genome sequence of Iodobacter sp. H11R3.</title>
        <authorList>
            <person name="Bae J.-W."/>
        </authorList>
    </citation>
    <scope>NUCLEOTIDE SEQUENCE [LARGE SCALE GENOMIC DNA]</scope>
    <source>
        <strain evidence="6 7">H11R3</strain>
    </source>
</reference>
<accession>A0A3S8ZSW3</accession>
<keyword evidence="3" id="KW-0238">DNA-binding</keyword>
<gene>
    <name evidence="6" type="ORF">EJO50_08415</name>
</gene>
<dbReference type="Pfam" id="PF03466">
    <property type="entry name" value="LysR_substrate"/>
    <property type="match status" value="1"/>
</dbReference>
<dbReference type="InterPro" id="IPR036388">
    <property type="entry name" value="WH-like_DNA-bd_sf"/>
</dbReference>
<dbReference type="GO" id="GO:0003677">
    <property type="term" value="F:DNA binding"/>
    <property type="evidence" value="ECO:0007669"/>
    <property type="project" value="UniProtKB-KW"/>
</dbReference>
<dbReference type="AlphaFoldDB" id="A0A3S8ZSW3"/>
<dbReference type="SUPFAM" id="SSF46785">
    <property type="entry name" value="Winged helix' DNA-binding domain"/>
    <property type="match status" value="1"/>
</dbReference>
<evidence type="ECO:0000313" key="6">
    <source>
        <dbReference type="EMBL" id="AZN36515.1"/>
    </source>
</evidence>
<dbReference type="Gene3D" id="3.40.190.290">
    <property type="match status" value="1"/>
</dbReference>
<organism evidence="6 7">
    <name type="scientific">Iodobacter ciconiae</name>
    <dbReference type="NCBI Taxonomy" id="2496266"/>
    <lineage>
        <taxon>Bacteria</taxon>
        <taxon>Pseudomonadati</taxon>
        <taxon>Pseudomonadota</taxon>
        <taxon>Betaproteobacteria</taxon>
        <taxon>Neisseriales</taxon>
        <taxon>Chitinibacteraceae</taxon>
        <taxon>Iodobacter</taxon>
    </lineage>
</organism>
<keyword evidence="4" id="KW-0804">Transcription</keyword>
<dbReference type="RefSeq" id="WP_125973272.1">
    <property type="nucleotide sequence ID" value="NZ_CP034433.1"/>
</dbReference>
<dbReference type="OrthoDB" id="9785974at2"/>
<dbReference type="PANTHER" id="PTHR30419">
    <property type="entry name" value="HTH-TYPE TRANSCRIPTIONAL REGULATOR YBHD"/>
    <property type="match status" value="1"/>
</dbReference>
<dbReference type="GO" id="GO:0003700">
    <property type="term" value="F:DNA-binding transcription factor activity"/>
    <property type="evidence" value="ECO:0007669"/>
    <property type="project" value="InterPro"/>
</dbReference>
<keyword evidence="7" id="KW-1185">Reference proteome</keyword>
<dbReference type="InterPro" id="IPR005119">
    <property type="entry name" value="LysR_subst-bd"/>
</dbReference>
<evidence type="ECO:0000256" key="3">
    <source>
        <dbReference type="ARBA" id="ARBA00023125"/>
    </source>
</evidence>
<dbReference type="CDD" id="cd05466">
    <property type="entry name" value="PBP2_LTTR_substrate"/>
    <property type="match status" value="1"/>
</dbReference>
<dbReference type="InterPro" id="IPR050950">
    <property type="entry name" value="HTH-type_LysR_regulators"/>
</dbReference>
<dbReference type="GO" id="GO:0005829">
    <property type="term" value="C:cytosol"/>
    <property type="evidence" value="ECO:0007669"/>
    <property type="project" value="TreeGrafter"/>
</dbReference>
<comment type="similarity">
    <text evidence="1">Belongs to the LysR transcriptional regulatory family.</text>
</comment>
<name>A0A3S8ZSW3_9NEIS</name>
<keyword evidence="2" id="KW-0805">Transcription regulation</keyword>
<proteinExistence type="inferred from homology"/>
<dbReference type="EMBL" id="CP034433">
    <property type="protein sequence ID" value="AZN36515.1"/>
    <property type="molecule type" value="Genomic_DNA"/>
</dbReference>
<dbReference type="SUPFAM" id="SSF53850">
    <property type="entry name" value="Periplasmic binding protein-like II"/>
    <property type="match status" value="1"/>
</dbReference>
<protein>
    <submittedName>
        <fullName evidence="6">LysR family transcriptional regulator</fullName>
    </submittedName>
</protein>
<dbReference type="KEGG" id="iod:EJO50_08415"/>
<evidence type="ECO:0000256" key="4">
    <source>
        <dbReference type="ARBA" id="ARBA00023163"/>
    </source>
</evidence>
<evidence type="ECO:0000259" key="5">
    <source>
        <dbReference type="PROSITE" id="PS50931"/>
    </source>
</evidence>
<dbReference type="Pfam" id="PF00126">
    <property type="entry name" value="HTH_1"/>
    <property type="match status" value="1"/>
</dbReference>